<dbReference type="RefSeq" id="WP_386098973.1">
    <property type="nucleotide sequence ID" value="NZ_JBHSAT010000004.1"/>
</dbReference>
<dbReference type="EMBL" id="JBHSAT010000004">
    <property type="protein sequence ID" value="MFC3877179.1"/>
    <property type="molecule type" value="Genomic_DNA"/>
</dbReference>
<proteinExistence type="predicted"/>
<accession>A0ABV8AIE4</accession>
<keyword evidence="1" id="KW-0812">Transmembrane</keyword>
<dbReference type="InterPro" id="IPR045749">
    <property type="entry name" value="DUF6090"/>
</dbReference>
<gene>
    <name evidence="2" type="ORF">ACFOSX_08050</name>
</gene>
<evidence type="ECO:0000256" key="1">
    <source>
        <dbReference type="SAM" id="Phobius"/>
    </source>
</evidence>
<reference evidence="3" key="1">
    <citation type="journal article" date="2019" name="Int. J. Syst. Evol. Microbiol.">
        <title>The Global Catalogue of Microorganisms (GCM) 10K type strain sequencing project: providing services to taxonomists for standard genome sequencing and annotation.</title>
        <authorList>
            <consortium name="The Broad Institute Genomics Platform"/>
            <consortium name="The Broad Institute Genome Sequencing Center for Infectious Disease"/>
            <person name="Wu L."/>
            <person name="Ma J."/>
        </authorList>
    </citation>
    <scope>NUCLEOTIDE SEQUENCE [LARGE SCALE GENOMIC DNA]</scope>
    <source>
        <strain evidence="3">CECT 8979</strain>
    </source>
</reference>
<keyword evidence="1" id="KW-1133">Transmembrane helix</keyword>
<keyword evidence="1" id="KW-0472">Membrane</keyword>
<evidence type="ECO:0000313" key="2">
    <source>
        <dbReference type="EMBL" id="MFC3877179.1"/>
    </source>
</evidence>
<sequence>MIKLFRHIRKSLLEQNKMGKYFKYAIGEIILVVIGILIALQINNWNENRKEKAQVQTYYNQLLEELELDINAITFSIKRLENDIKQYKKISDALSVPNLPLDSILMVYQKADFIIENTSFNTKTIDVLLSTGDIKLINPKIKNALLALQNEQLDHIFDSNERFKFYTEMVGDLNFLFPLNKSLWDNQKELLNHLDVKEKMIEEIPNVNKSLNVRDSSNNADLIELNTILNLTQELIRFIKDEI</sequence>
<dbReference type="Pfam" id="PF19578">
    <property type="entry name" value="DUF6090"/>
    <property type="match status" value="1"/>
</dbReference>
<organism evidence="2 3">
    <name type="scientific">Winogradskyella maritima</name>
    <dbReference type="NCBI Taxonomy" id="1517766"/>
    <lineage>
        <taxon>Bacteria</taxon>
        <taxon>Pseudomonadati</taxon>
        <taxon>Bacteroidota</taxon>
        <taxon>Flavobacteriia</taxon>
        <taxon>Flavobacteriales</taxon>
        <taxon>Flavobacteriaceae</taxon>
        <taxon>Winogradskyella</taxon>
    </lineage>
</organism>
<comment type="caution">
    <text evidence="2">The sequence shown here is derived from an EMBL/GenBank/DDBJ whole genome shotgun (WGS) entry which is preliminary data.</text>
</comment>
<name>A0ABV8AIE4_9FLAO</name>
<feature type="transmembrane region" description="Helical" evidence="1">
    <location>
        <begin position="21"/>
        <end position="42"/>
    </location>
</feature>
<protein>
    <submittedName>
        <fullName evidence="2">DUF6090 family protein</fullName>
    </submittedName>
</protein>
<keyword evidence="3" id="KW-1185">Reference proteome</keyword>
<dbReference type="Proteomes" id="UP001595812">
    <property type="component" value="Unassembled WGS sequence"/>
</dbReference>
<evidence type="ECO:0000313" key="3">
    <source>
        <dbReference type="Proteomes" id="UP001595812"/>
    </source>
</evidence>